<evidence type="ECO:0000313" key="1">
    <source>
        <dbReference type="EMBL" id="KAL0454829.1"/>
    </source>
</evidence>
<reference evidence="1" key="2">
    <citation type="journal article" date="2024" name="Plant">
        <title>Genomic evolution and insights into agronomic trait innovations of Sesamum species.</title>
        <authorList>
            <person name="Miao H."/>
            <person name="Wang L."/>
            <person name="Qu L."/>
            <person name="Liu H."/>
            <person name="Sun Y."/>
            <person name="Le M."/>
            <person name="Wang Q."/>
            <person name="Wei S."/>
            <person name="Zheng Y."/>
            <person name="Lin W."/>
            <person name="Duan Y."/>
            <person name="Cao H."/>
            <person name="Xiong S."/>
            <person name="Wang X."/>
            <person name="Wei L."/>
            <person name="Li C."/>
            <person name="Ma Q."/>
            <person name="Ju M."/>
            <person name="Zhao R."/>
            <person name="Li G."/>
            <person name="Mu C."/>
            <person name="Tian Q."/>
            <person name="Mei H."/>
            <person name="Zhang T."/>
            <person name="Gao T."/>
            <person name="Zhang H."/>
        </authorList>
    </citation>
    <scope>NUCLEOTIDE SEQUENCE</scope>
    <source>
        <strain evidence="1">KEN1</strain>
    </source>
</reference>
<accession>A0AAW2XNS6</accession>
<reference evidence="1" key="1">
    <citation type="submission" date="2020-06" db="EMBL/GenBank/DDBJ databases">
        <authorList>
            <person name="Li T."/>
            <person name="Hu X."/>
            <person name="Zhang T."/>
            <person name="Song X."/>
            <person name="Zhang H."/>
            <person name="Dai N."/>
            <person name="Sheng W."/>
            <person name="Hou X."/>
            <person name="Wei L."/>
        </authorList>
    </citation>
    <scope>NUCLEOTIDE SEQUENCE</scope>
    <source>
        <strain evidence="1">KEN1</strain>
        <tissue evidence="1">Leaf</tissue>
    </source>
</reference>
<sequence>MIIPIQRRVRIFLKAYWASKVDKFKKSDEYQHEVANVAIPFLEYGFNACKDQFLALGYPPAGEGLSFLNMQAAFLQAPNPFANPPALVEEDPP</sequence>
<name>A0AAW2XNS6_9LAMI</name>
<gene>
    <name evidence="1" type="ORF">Slati_0822100</name>
</gene>
<dbReference type="EMBL" id="JACGWN010000003">
    <property type="protein sequence ID" value="KAL0454829.1"/>
    <property type="molecule type" value="Genomic_DNA"/>
</dbReference>
<proteinExistence type="predicted"/>
<comment type="caution">
    <text evidence="1">The sequence shown here is derived from an EMBL/GenBank/DDBJ whole genome shotgun (WGS) entry which is preliminary data.</text>
</comment>
<protein>
    <submittedName>
        <fullName evidence="1">Uncharacterized protein</fullName>
    </submittedName>
</protein>
<organism evidence="1">
    <name type="scientific">Sesamum latifolium</name>
    <dbReference type="NCBI Taxonomy" id="2727402"/>
    <lineage>
        <taxon>Eukaryota</taxon>
        <taxon>Viridiplantae</taxon>
        <taxon>Streptophyta</taxon>
        <taxon>Embryophyta</taxon>
        <taxon>Tracheophyta</taxon>
        <taxon>Spermatophyta</taxon>
        <taxon>Magnoliopsida</taxon>
        <taxon>eudicotyledons</taxon>
        <taxon>Gunneridae</taxon>
        <taxon>Pentapetalae</taxon>
        <taxon>asterids</taxon>
        <taxon>lamiids</taxon>
        <taxon>Lamiales</taxon>
        <taxon>Pedaliaceae</taxon>
        <taxon>Sesamum</taxon>
    </lineage>
</organism>
<dbReference type="AlphaFoldDB" id="A0AAW2XNS6"/>